<evidence type="ECO:0000313" key="2">
    <source>
        <dbReference type="EMBL" id="KAH0858930.1"/>
    </source>
</evidence>
<dbReference type="Proteomes" id="UP000824890">
    <property type="component" value="Unassembled WGS sequence"/>
</dbReference>
<organism evidence="2 3">
    <name type="scientific">Brassica napus</name>
    <name type="common">Rape</name>
    <dbReference type="NCBI Taxonomy" id="3708"/>
    <lineage>
        <taxon>Eukaryota</taxon>
        <taxon>Viridiplantae</taxon>
        <taxon>Streptophyta</taxon>
        <taxon>Embryophyta</taxon>
        <taxon>Tracheophyta</taxon>
        <taxon>Spermatophyta</taxon>
        <taxon>Magnoliopsida</taxon>
        <taxon>eudicotyledons</taxon>
        <taxon>Gunneridae</taxon>
        <taxon>Pentapetalae</taxon>
        <taxon>rosids</taxon>
        <taxon>malvids</taxon>
        <taxon>Brassicales</taxon>
        <taxon>Brassicaceae</taxon>
        <taxon>Brassiceae</taxon>
        <taxon>Brassica</taxon>
    </lineage>
</organism>
<accession>A0ABQ7XVI6</accession>
<evidence type="ECO:0000256" key="1">
    <source>
        <dbReference type="SAM" id="Coils"/>
    </source>
</evidence>
<gene>
    <name evidence="2" type="ORF">HID58_087191</name>
</gene>
<keyword evidence="3" id="KW-1185">Reference proteome</keyword>
<keyword evidence="1" id="KW-0175">Coiled coil</keyword>
<proteinExistence type="predicted"/>
<name>A0ABQ7XVI6_BRANA</name>
<dbReference type="EMBL" id="JAGKQM010000019">
    <property type="protein sequence ID" value="KAH0858930.1"/>
    <property type="molecule type" value="Genomic_DNA"/>
</dbReference>
<reference evidence="2 3" key="1">
    <citation type="submission" date="2021-05" db="EMBL/GenBank/DDBJ databases">
        <title>Genome Assembly of Synthetic Allotetraploid Brassica napus Reveals Homoeologous Exchanges between Subgenomes.</title>
        <authorList>
            <person name="Davis J.T."/>
        </authorList>
    </citation>
    <scope>NUCLEOTIDE SEQUENCE [LARGE SCALE GENOMIC DNA]</scope>
    <source>
        <strain evidence="3">cv. Da-Ae</strain>
        <tissue evidence="2">Seedling</tissue>
    </source>
</reference>
<comment type="caution">
    <text evidence="2">The sequence shown here is derived from an EMBL/GenBank/DDBJ whole genome shotgun (WGS) entry which is preliminary data.</text>
</comment>
<feature type="coiled-coil region" evidence="1">
    <location>
        <begin position="238"/>
        <end position="265"/>
    </location>
</feature>
<evidence type="ECO:0000313" key="3">
    <source>
        <dbReference type="Proteomes" id="UP000824890"/>
    </source>
</evidence>
<protein>
    <submittedName>
        <fullName evidence="2">Uncharacterized protein</fullName>
    </submittedName>
</protein>
<feature type="non-terminal residue" evidence="2">
    <location>
        <position position="1"/>
    </location>
</feature>
<sequence>VSLGCKKLQLHHQQSGRNGLKDQARNLSLGINQWLMMIVYAGKWLGNEVLSSYTSLNGRISSTIFDCALFYFLCEHSGNRCDNREKTSLRRWNINCVAFMSAMFSLQVETEYRKSVSLRIFNLLLAYGRGDLPPHGQTDKVWGVDVDRLYFSLFVNEIDSPSPNNAEFPQDAIMAAALFTSKTVKIQENYFIVVRWNQGRTNPTCSNGLISQLLGKLKISRNCLTLCSLTIPSFKYSLRACETMLKRYENRIEEMEDAIACCDEKTIECISELRIIKALFFVLFGDGLPLPYYL</sequence>